<reference evidence="6 7" key="1">
    <citation type="submission" date="2020-06" db="EMBL/GenBank/DDBJ databases">
        <title>Genome sequence of 2 isolates from Red Sea Mangroves.</title>
        <authorList>
            <person name="Sefrji F."/>
            <person name="Michoud G."/>
            <person name="Merlino G."/>
            <person name="Daffonchio D."/>
        </authorList>
    </citation>
    <scope>NUCLEOTIDE SEQUENCE [LARGE SCALE GENOMIC DNA]</scope>
    <source>
        <strain evidence="6 7">R1DC25</strain>
    </source>
</reference>
<organism evidence="6 7">
    <name type="scientific">Kaustia mangrovi</name>
    <dbReference type="NCBI Taxonomy" id="2593653"/>
    <lineage>
        <taxon>Bacteria</taxon>
        <taxon>Pseudomonadati</taxon>
        <taxon>Pseudomonadota</taxon>
        <taxon>Alphaproteobacteria</taxon>
        <taxon>Hyphomicrobiales</taxon>
        <taxon>Parvibaculaceae</taxon>
        <taxon>Kaustia</taxon>
    </lineage>
</organism>
<dbReference type="GO" id="GO:0046278">
    <property type="term" value="P:3,4-dihydroxybenzoate metabolic process"/>
    <property type="evidence" value="ECO:0007669"/>
    <property type="project" value="InterPro"/>
</dbReference>
<keyword evidence="1" id="KW-0805">Transcription regulation</keyword>
<dbReference type="InterPro" id="IPR050707">
    <property type="entry name" value="HTH_MetabolicPath_Reg"/>
</dbReference>
<gene>
    <name evidence="6" type="ORF">HW532_21885</name>
</gene>
<dbReference type="Pfam" id="PF09339">
    <property type="entry name" value="HTH_IclR"/>
    <property type="match status" value="1"/>
</dbReference>
<accession>A0A7S8HEJ3</accession>
<dbReference type="PROSITE" id="PS51077">
    <property type="entry name" value="HTH_ICLR"/>
    <property type="match status" value="1"/>
</dbReference>
<dbReference type="GO" id="GO:0003700">
    <property type="term" value="F:DNA-binding transcription factor activity"/>
    <property type="evidence" value="ECO:0007669"/>
    <property type="project" value="TreeGrafter"/>
</dbReference>
<dbReference type="GO" id="GO:0045893">
    <property type="term" value="P:positive regulation of DNA-templated transcription"/>
    <property type="evidence" value="ECO:0007669"/>
    <property type="project" value="InterPro"/>
</dbReference>
<name>A0A7S8HEJ3_9HYPH</name>
<dbReference type="InterPro" id="IPR014757">
    <property type="entry name" value="Tscrpt_reg_IclR_C"/>
</dbReference>
<dbReference type="InterPro" id="IPR012794">
    <property type="entry name" value="PcaR_PcaU"/>
</dbReference>
<evidence type="ECO:0000256" key="3">
    <source>
        <dbReference type="ARBA" id="ARBA00023163"/>
    </source>
</evidence>
<dbReference type="GO" id="GO:0003677">
    <property type="term" value="F:DNA binding"/>
    <property type="evidence" value="ECO:0007669"/>
    <property type="project" value="UniProtKB-KW"/>
</dbReference>
<evidence type="ECO:0000256" key="2">
    <source>
        <dbReference type="ARBA" id="ARBA00023125"/>
    </source>
</evidence>
<evidence type="ECO:0000259" key="5">
    <source>
        <dbReference type="PROSITE" id="PS51078"/>
    </source>
</evidence>
<dbReference type="Pfam" id="PF01614">
    <property type="entry name" value="IclR_C"/>
    <property type="match status" value="1"/>
</dbReference>
<dbReference type="SMART" id="SM00346">
    <property type="entry name" value="HTH_ICLR"/>
    <property type="match status" value="1"/>
</dbReference>
<keyword evidence="3" id="KW-0804">Transcription</keyword>
<evidence type="ECO:0000313" key="7">
    <source>
        <dbReference type="Proteomes" id="UP000593594"/>
    </source>
</evidence>
<dbReference type="InterPro" id="IPR036388">
    <property type="entry name" value="WH-like_DNA-bd_sf"/>
</dbReference>
<dbReference type="GO" id="GO:0045892">
    <property type="term" value="P:negative regulation of DNA-templated transcription"/>
    <property type="evidence" value="ECO:0007669"/>
    <property type="project" value="TreeGrafter"/>
</dbReference>
<dbReference type="SUPFAM" id="SSF46785">
    <property type="entry name" value="Winged helix' DNA-binding domain"/>
    <property type="match status" value="1"/>
</dbReference>
<dbReference type="PANTHER" id="PTHR30136">
    <property type="entry name" value="HELIX-TURN-HELIX TRANSCRIPTIONAL REGULATOR, ICLR FAMILY"/>
    <property type="match status" value="1"/>
</dbReference>
<dbReference type="InterPro" id="IPR029016">
    <property type="entry name" value="GAF-like_dom_sf"/>
</dbReference>
<feature type="domain" description="HTH iclR-type" evidence="4">
    <location>
        <begin position="18"/>
        <end position="78"/>
    </location>
</feature>
<dbReference type="KEGG" id="kmn:HW532_21885"/>
<sequence>MQDSRTDPPAEADRRDHVSSLAKGLHVMEVLARAPESLTLTEVADAAGMSRATARRFLLTLVDLGYAARTGKRFALTARLLAVAGSRLGMGLLWHLAEPHLRAVSRTLNESCSAAILDGPDVVYVARAAANRVMSVNLTVGSRLPAHCTSMGRAILAFLEPAERAAALSALSLARHTPHTITDRAALAAELDRVAAAGHAVVDQELEIGLRSIAVPVRHADGRAMAALNVSTHAGRVSVEEMTERFLPPLREAAGRIAALARSLGG</sequence>
<dbReference type="AlphaFoldDB" id="A0A7S8HEJ3"/>
<evidence type="ECO:0000313" key="6">
    <source>
        <dbReference type="EMBL" id="QPC45463.1"/>
    </source>
</evidence>
<dbReference type="Gene3D" id="1.10.10.10">
    <property type="entry name" value="Winged helix-like DNA-binding domain superfamily/Winged helix DNA-binding domain"/>
    <property type="match status" value="1"/>
</dbReference>
<dbReference type="InterPro" id="IPR036390">
    <property type="entry name" value="WH_DNA-bd_sf"/>
</dbReference>
<dbReference type="Proteomes" id="UP000593594">
    <property type="component" value="Chromosome"/>
</dbReference>
<evidence type="ECO:0000256" key="1">
    <source>
        <dbReference type="ARBA" id="ARBA00023015"/>
    </source>
</evidence>
<dbReference type="SUPFAM" id="SSF55781">
    <property type="entry name" value="GAF domain-like"/>
    <property type="match status" value="1"/>
</dbReference>
<dbReference type="Gene3D" id="3.30.450.40">
    <property type="match status" value="1"/>
</dbReference>
<feature type="domain" description="IclR-ED" evidence="5">
    <location>
        <begin position="79"/>
        <end position="263"/>
    </location>
</feature>
<dbReference type="InterPro" id="IPR005471">
    <property type="entry name" value="Tscrpt_reg_IclR_N"/>
</dbReference>
<evidence type="ECO:0000259" key="4">
    <source>
        <dbReference type="PROSITE" id="PS51077"/>
    </source>
</evidence>
<dbReference type="PANTHER" id="PTHR30136:SF34">
    <property type="entry name" value="TRANSCRIPTIONAL REGULATOR"/>
    <property type="match status" value="1"/>
</dbReference>
<proteinExistence type="predicted"/>
<keyword evidence="2" id="KW-0238">DNA-binding</keyword>
<dbReference type="NCBIfam" id="TIGR02431">
    <property type="entry name" value="pcaR_pcaU"/>
    <property type="match status" value="1"/>
</dbReference>
<keyword evidence="7" id="KW-1185">Reference proteome</keyword>
<protein>
    <submittedName>
        <fullName evidence="6">Helix-turn-helix domain-containing protein</fullName>
    </submittedName>
</protein>
<dbReference type="EMBL" id="CP058214">
    <property type="protein sequence ID" value="QPC45463.1"/>
    <property type="molecule type" value="Genomic_DNA"/>
</dbReference>
<dbReference type="PROSITE" id="PS51078">
    <property type="entry name" value="ICLR_ED"/>
    <property type="match status" value="1"/>
</dbReference>